<dbReference type="InterPro" id="IPR050790">
    <property type="entry name" value="ExbB/TolQ_transport"/>
</dbReference>
<dbReference type="GO" id="GO:0017038">
    <property type="term" value="P:protein import"/>
    <property type="evidence" value="ECO:0007669"/>
    <property type="project" value="TreeGrafter"/>
</dbReference>
<dbReference type="PANTHER" id="PTHR30625:SF3">
    <property type="entry name" value="TOL-PAL SYSTEM PROTEIN TOLQ"/>
    <property type="match status" value="1"/>
</dbReference>
<keyword evidence="5 7" id="KW-1133">Transmembrane helix</keyword>
<dbReference type="Pfam" id="PF01618">
    <property type="entry name" value="MotA_ExbB"/>
    <property type="match status" value="1"/>
</dbReference>
<evidence type="ECO:0000256" key="1">
    <source>
        <dbReference type="ARBA" id="ARBA00004651"/>
    </source>
</evidence>
<feature type="transmembrane region" description="Helical" evidence="7">
    <location>
        <begin position="138"/>
        <end position="161"/>
    </location>
</feature>
<feature type="domain" description="MotA/TolQ/ExbB proton channel" evidence="8">
    <location>
        <begin position="115"/>
        <end position="218"/>
    </location>
</feature>
<gene>
    <name evidence="9" type="primary">exbB</name>
    <name evidence="9" type="ORF">SCFA_640024</name>
</gene>
<evidence type="ECO:0000256" key="3">
    <source>
        <dbReference type="ARBA" id="ARBA00022475"/>
    </source>
</evidence>
<comment type="subcellular location">
    <subcellularLocation>
        <location evidence="1">Cell membrane</location>
        <topology evidence="1">Multi-pass membrane protein</topology>
    </subcellularLocation>
</comment>
<sequence>MPFFPSTAYAATTQFRGDIGAMIVDSDPVVKLVLLVLFIFSIFSWGIIVQKWVALSRARKRGQLILDSLLKGTGMVEILDKVDNAGDCPIKNLFHGAQDELRKITSKNNTIPVSMLANVENRIRSAQTHEAMELSHGLGFLASISNSSPFIGLFGTVWGIMDSFREIGLRGSANLATVAPGISEALIATAAGLFVAIPAALFYNYFTGTINQAMTQMERFQIDFMNWVRRGLIHGGE</sequence>
<keyword evidence="3" id="KW-1003">Cell membrane</keyword>
<evidence type="ECO:0000313" key="9">
    <source>
        <dbReference type="EMBL" id="VFU17248.1"/>
    </source>
</evidence>
<comment type="similarity">
    <text evidence="2">Belongs to the ExbB/TolQ family.</text>
</comment>
<dbReference type="GO" id="GO:0005886">
    <property type="term" value="C:plasma membrane"/>
    <property type="evidence" value="ECO:0007669"/>
    <property type="project" value="UniProtKB-SubCell"/>
</dbReference>
<evidence type="ECO:0000256" key="4">
    <source>
        <dbReference type="ARBA" id="ARBA00022692"/>
    </source>
</evidence>
<dbReference type="AlphaFoldDB" id="A0A485M4N4"/>
<keyword evidence="4 7" id="KW-0812">Transmembrane</keyword>
<evidence type="ECO:0000256" key="5">
    <source>
        <dbReference type="ARBA" id="ARBA00022989"/>
    </source>
</evidence>
<feature type="transmembrane region" description="Helical" evidence="7">
    <location>
        <begin position="32"/>
        <end position="53"/>
    </location>
</feature>
<reference evidence="9" key="1">
    <citation type="submission" date="2019-03" db="EMBL/GenBank/DDBJ databases">
        <authorList>
            <person name="Hao L."/>
        </authorList>
    </citation>
    <scope>NUCLEOTIDE SEQUENCE</scope>
</reference>
<protein>
    <submittedName>
        <fullName evidence="9">Biopolymer transport protein ExbB</fullName>
    </submittedName>
</protein>
<evidence type="ECO:0000259" key="8">
    <source>
        <dbReference type="Pfam" id="PF01618"/>
    </source>
</evidence>
<evidence type="ECO:0000256" key="2">
    <source>
        <dbReference type="ARBA" id="ARBA00010442"/>
    </source>
</evidence>
<dbReference type="PANTHER" id="PTHR30625">
    <property type="entry name" value="PROTEIN TOLQ"/>
    <property type="match status" value="1"/>
</dbReference>
<dbReference type="InterPro" id="IPR002898">
    <property type="entry name" value="MotA_ExbB_proton_chnl"/>
</dbReference>
<evidence type="ECO:0000256" key="7">
    <source>
        <dbReference type="SAM" id="Phobius"/>
    </source>
</evidence>
<keyword evidence="6 7" id="KW-0472">Membrane</keyword>
<dbReference type="EMBL" id="CAADRM010000130">
    <property type="protein sequence ID" value="VFU17248.1"/>
    <property type="molecule type" value="Genomic_DNA"/>
</dbReference>
<organism evidence="9">
    <name type="scientific">anaerobic digester metagenome</name>
    <dbReference type="NCBI Taxonomy" id="1263854"/>
    <lineage>
        <taxon>unclassified sequences</taxon>
        <taxon>metagenomes</taxon>
        <taxon>ecological metagenomes</taxon>
    </lineage>
</organism>
<feature type="transmembrane region" description="Helical" evidence="7">
    <location>
        <begin position="181"/>
        <end position="206"/>
    </location>
</feature>
<evidence type="ECO:0000256" key="6">
    <source>
        <dbReference type="ARBA" id="ARBA00023136"/>
    </source>
</evidence>
<accession>A0A485M4N4</accession>
<proteinExistence type="inferred from homology"/>
<name>A0A485M4N4_9ZZZZ</name>